<evidence type="ECO:0000256" key="1">
    <source>
        <dbReference type="SAM" id="MobiDB-lite"/>
    </source>
</evidence>
<comment type="caution">
    <text evidence="2">The sequence shown here is derived from an EMBL/GenBank/DDBJ whole genome shotgun (WGS) entry which is preliminary data.</text>
</comment>
<dbReference type="AlphaFoldDB" id="A0A8H3AB97"/>
<feature type="compositionally biased region" description="Polar residues" evidence="1">
    <location>
        <begin position="702"/>
        <end position="711"/>
    </location>
</feature>
<accession>A0A8H3AB97</accession>
<feature type="region of interest" description="Disordered" evidence="1">
    <location>
        <begin position="300"/>
        <end position="504"/>
    </location>
</feature>
<proteinExistence type="predicted"/>
<name>A0A8H3AB97_9AGAM</name>
<feature type="region of interest" description="Disordered" evidence="1">
    <location>
        <begin position="538"/>
        <end position="713"/>
    </location>
</feature>
<sequence length="910" mass="96331">MSHIWERSEVHKSSKCIEHVVTLFSDYCQAVTTLANLQKKLSRALKDVATVKGTGMVPANAMQASSALFEALGEVDGKLAKLAEKEYDHLSAEVRKHFKKMAKEEKAHDELTFNTNVRLKQASSSYDKKVKGKVPYTAEEHAKHVHLLSTLGNEMAAAKLSHETHISQRHVGILFAVGASLSRVADACWIGSCEHVKRAGPLIGRIGQWKSLCEGGWAGAVPEDLPDIDKPGSGVIDRAGLGGSPRKDKYSTSLTETMTGSTSRSPPLISPFPVTPIPGMGPLNAAAGYFASMGENGDLKPPIAPFSREGMAISNQGSGHSSPGLPYSSAPPPFSTPVPPATPKRKDSQFPPPPQHPASPTRPHAGLPPPSPVRSNVGLPNQAIDGLPPSTPVRAFADLSDSKGSPIRAPASPVRGPSSPFRPPGSPARVPSSPTRGPLPPPPNPEAASDSTTPITHQLIDLSPGTPSPSPKKAGWGTNSWAPIGGGENGGQPPAGEPEPEQTVSISRFLSENKEMGIDVTELEGAAIRENVERMAAAAAAGGASLTDTQPVDTKPLAIGGGNGWGNGSQYELGPTGTVKKLVLDEDRRQISGGPRPLPDSGSTRPLPMPADAKNPTRKRTGSIESFTSNGATSRVAAIRSKYDNPPQSPGPRDRPPLSHAVTDMMNAARSPEGPPPTNRGWIRSNPPPSAFPERSGLVSPSLDNIHSSNAGMDWSTREFNHLREQREREWKAREYALSLDQRELELERQRIMLHQQYQQFTGSSSSSTALSGTTGVSSSTSASGTTSTSGTSSATGMSGSTTLSGATTILGHPAVGRRPRTPESIPDDTPPPWVSPGKASNARYRTQLRDESDNESTSPSGKKSTWVGRGLRRLSMPSPFAEKKPIQVVSIPAPREPGIGNRRSFDAGR</sequence>
<evidence type="ECO:0000313" key="3">
    <source>
        <dbReference type="Proteomes" id="UP000663888"/>
    </source>
</evidence>
<dbReference type="Proteomes" id="UP000663888">
    <property type="component" value="Unassembled WGS sequence"/>
</dbReference>
<feature type="compositionally biased region" description="Low complexity" evidence="1">
    <location>
        <begin position="762"/>
        <end position="809"/>
    </location>
</feature>
<feature type="compositionally biased region" description="Polar residues" evidence="1">
    <location>
        <begin position="251"/>
        <end position="265"/>
    </location>
</feature>
<gene>
    <name evidence="2" type="ORF">RDB_LOCUS8645</name>
</gene>
<evidence type="ECO:0000313" key="2">
    <source>
        <dbReference type="EMBL" id="CAE6407140.1"/>
    </source>
</evidence>
<dbReference type="EMBL" id="CAJMWX010000194">
    <property type="protein sequence ID" value="CAE6407140.1"/>
    <property type="molecule type" value="Genomic_DNA"/>
</dbReference>
<reference evidence="2" key="1">
    <citation type="submission" date="2021-01" db="EMBL/GenBank/DDBJ databases">
        <authorList>
            <person name="Kaushik A."/>
        </authorList>
    </citation>
    <scope>NUCLEOTIDE SEQUENCE</scope>
    <source>
        <strain evidence="2">AG4-R118</strain>
    </source>
</reference>
<feature type="compositionally biased region" description="Polar residues" evidence="1">
    <location>
        <begin position="623"/>
        <end position="633"/>
    </location>
</feature>
<feature type="region of interest" description="Disordered" evidence="1">
    <location>
        <begin position="760"/>
        <end position="910"/>
    </location>
</feature>
<feature type="compositionally biased region" description="Pro residues" evidence="1">
    <location>
        <begin position="329"/>
        <end position="342"/>
    </location>
</feature>
<organism evidence="2 3">
    <name type="scientific">Rhizoctonia solani</name>
    <dbReference type="NCBI Taxonomy" id="456999"/>
    <lineage>
        <taxon>Eukaryota</taxon>
        <taxon>Fungi</taxon>
        <taxon>Dikarya</taxon>
        <taxon>Basidiomycota</taxon>
        <taxon>Agaricomycotina</taxon>
        <taxon>Agaricomycetes</taxon>
        <taxon>Cantharellales</taxon>
        <taxon>Ceratobasidiaceae</taxon>
        <taxon>Rhizoctonia</taxon>
    </lineage>
</organism>
<protein>
    <submittedName>
        <fullName evidence="2">Uncharacterized protein</fullName>
    </submittedName>
</protein>
<feature type="region of interest" description="Disordered" evidence="1">
    <location>
        <begin position="228"/>
        <end position="269"/>
    </location>
</feature>